<organism evidence="1 2">
    <name type="scientific">Ulvibacterium marinum</name>
    <dbReference type="NCBI Taxonomy" id="2419782"/>
    <lineage>
        <taxon>Bacteria</taxon>
        <taxon>Pseudomonadati</taxon>
        <taxon>Bacteroidota</taxon>
        <taxon>Flavobacteriia</taxon>
        <taxon>Flavobacteriales</taxon>
        <taxon>Flavobacteriaceae</taxon>
        <taxon>Ulvibacterium</taxon>
    </lineage>
</organism>
<dbReference type="RefSeq" id="WP_120711280.1">
    <property type="nucleotide sequence ID" value="NZ_CANMKH010000002.1"/>
</dbReference>
<sequence length="51" mass="5809">MKKLSLTNLKKQEMEESQMKKVKGGAWFCYPEYYCGAYYCANVNPGACCCP</sequence>
<name>A0A3B0C526_9FLAO</name>
<evidence type="ECO:0000313" key="1">
    <source>
        <dbReference type="EMBL" id="RKN81123.1"/>
    </source>
</evidence>
<keyword evidence="2" id="KW-1185">Reference proteome</keyword>
<proteinExistence type="predicted"/>
<dbReference type="NCBIfam" id="TIGR04149">
    <property type="entry name" value="GG_sam_targ_CFB"/>
    <property type="match status" value="1"/>
</dbReference>
<gene>
    <name evidence="1" type="ORF">D7Z94_09275</name>
</gene>
<dbReference type="AlphaFoldDB" id="A0A3B0C526"/>
<comment type="caution">
    <text evidence="1">The sequence shown here is derived from an EMBL/GenBank/DDBJ whole genome shotgun (WGS) entry which is preliminary data.</text>
</comment>
<dbReference type="EMBL" id="RBCJ01000002">
    <property type="protein sequence ID" value="RKN81123.1"/>
    <property type="molecule type" value="Genomic_DNA"/>
</dbReference>
<dbReference type="InterPro" id="IPR026408">
    <property type="entry name" value="GG_sam_targ_CFB"/>
</dbReference>
<dbReference type="Proteomes" id="UP000276603">
    <property type="component" value="Unassembled WGS sequence"/>
</dbReference>
<accession>A0A3B0C526</accession>
<reference evidence="1 2" key="1">
    <citation type="submission" date="2018-10" db="EMBL/GenBank/DDBJ databases">
        <title>Ulvibacterium marinum gen. nov., sp. nov., a novel marine bacterium of the family Flavobacteriaceae, isolated from a culture of the green alga Ulva prolifera.</title>
        <authorList>
            <person name="Zhang Z."/>
        </authorList>
    </citation>
    <scope>NUCLEOTIDE SEQUENCE [LARGE SCALE GENOMIC DNA]</scope>
    <source>
        <strain evidence="1 2">CCMM003</strain>
    </source>
</reference>
<evidence type="ECO:0000313" key="2">
    <source>
        <dbReference type="Proteomes" id="UP000276603"/>
    </source>
</evidence>
<protein>
    <submittedName>
        <fullName evidence="1">RSAM-modified peptide</fullName>
    </submittedName>
</protein>